<gene>
    <name evidence="1" type="ORF">PLEPLA_LOCUS47577</name>
</gene>
<comment type="caution">
    <text evidence="1">The sequence shown here is derived from an EMBL/GenBank/DDBJ whole genome shotgun (WGS) entry which is preliminary data.</text>
</comment>
<dbReference type="AlphaFoldDB" id="A0A9N7W1X5"/>
<keyword evidence="2" id="KW-1185">Reference proteome</keyword>
<name>A0A9N7W1X5_PLEPL</name>
<organism evidence="1 2">
    <name type="scientific">Pleuronectes platessa</name>
    <name type="common">European plaice</name>
    <dbReference type="NCBI Taxonomy" id="8262"/>
    <lineage>
        <taxon>Eukaryota</taxon>
        <taxon>Metazoa</taxon>
        <taxon>Chordata</taxon>
        <taxon>Craniata</taxon>
        <taxon>Vertebrata</taxon>
        <taxon>Euteleostomi</taxon>
        <taxon>Actinopterygii</taxon>
        <taxon>Neopterygii</taxon>
        <taxon>Teleostei</taxon>
        <taxon>Neoteleostei</taxon>
        <taxon>Acanthomorphata</taxon>
        <taxon>Carangaria</taxon>
        <taxon>Pleuronectiformes</taxon>
        <taxon>Pleuronectoidei</taxon>
        <taxon>Pleuronectidae</taxon>
        <taxon>Pleuronectes</taxon>
    </lineage>
</organism>
<evidence type="ECO:0000313" key="1">
    <source>
        <dbReference type="EMBL" id="CAB1459740.1"/>
    </source>
</evidence>
<accession>A0A9N7W1X5</accession>
<dbReference type="EMBL" id="CADEAL010004445">
    <property type="protein sequence ID" value="CAB1459740.1"/>
    <property type="molecule type" value="Genomic_DNA"/>
</dbReference>
<reference evidence="1" key="1">
    <citation type="submission" date="2020-03" db="EMBL/GenBank/DDBJ databases">
        <authorList>
            <person name="Weist P."/>
        </authorList>
    </citation>
    <scope>NUCLEOTIDE SEQUENCE</scope>
</reference>
<sequence>MSSFRPCCPSWPDASAVATVWVLSHRLVALQLSPPHSNAGCVVSVQLSGPSCGSGVRNPALESLDDTGNGSARLKTDVGPPTVIVSRPSHPFSPPSSHSCFTRGNMTAGCGNRARYRGLCDKPSYCQGLKHLSDIPAPTVDQRQLREICISSESQLSENHEQETRLRGTMGGTSCCGSRCDNSEELFTGSRALGSGRTQAYVSSPTVYHSSALQRCRPVV</sequence>
<evidence type="ECO:0000313" key="2">
    <source>
        <dbReference type="Proteomes" id="UP001153269"/>
    </source>
</evidence>
<proteinExistence type="predicted"/>
<protein>
    <submittedName>
        <fullName evidence="1">Uncharacterized protein</fullName>
    </submittedName>
</protein>
<dbReference type="Proteomes" id="UP001153269">
    <property type="component" value="Unassembled WGS sequence"/>
</dbReference>